<evidence type="ECO:0000259" key="7">
    <source>
        <dbReference type="PROSITE" id="PS50043"/>
    </source>
</evidence>
<dbReference type="GO" id="GO:0003677">
    <property type="term" value="F:DNA binding"/>
    <property type="evidence" value="ECO:0007669"/>
    <property type="project" value="UniProtKB-KW"/>
</dbReference>
<dbReference type="InterPro" id="IPR039420">
    <property type="entry name" value="WalR-like"/>
</dbReference>
<dbReference type="Pfam" id="PF00196">
    <property type="entry name" value="GerE"/>
    <property type="match status" value="1"/>
</dbReference>
<dbReference type="PROSITE" id="PS50043">
    <property type="entry name" value="HTH_LUXR_2"/>
    <property type="match status" value="1"/>
</dbReference>
<dbReference type="PROSITE" id="PS00622">
    <property type="entry name" value="HTH_LUXR_1"/>
    <property type="match status" value="1"/>
</dbReference>
<dbReference type="AlphaFoldDB" id="A0A1I7KZK2"/>
<dbReference type="SMART" id="SM00421">
    <property type="entry name" value="HTH_LUXR"/>
    <property type="match status" value="1"/>
</dbReference>
<dbReference type="EMBL" id="FPBV01000022">
    <property type="protein sequence ID" value="SFV02932.1"/>
    <property type="molecule type" value="Genomic_DNA"/>
</dbReference>
<dbReference type="InterPro" id="IPR000792">
    <property type="entry name" value="Tscrpt_reg_LuxR_C"/>
</dbReference>
<dbReference type="PROSITE" id="PS50110">
    <property type="entry name" value="RESPONSE_REGULATORY"/>
    <property type="match status" value="1"/>
</dbReference>
<dbReference type="RefSeq" id="WP_074955347.1">
    <property type="nucleotide sequence ID" value="NZ_FPBV01000022.1"/>
</dbReference>
<dbReference type="InterPro" id="IPR011006">
    <property type="entry name" value="CheY-like_superfamily"/>
</dbReference>
<feature type="domain" description="Response regulatory" evidence="8">
    <location>
        <begin position="8"/>
        <end position="125"/>
    </location>
</feature>
<dbReference type="SMART" id="SM00448">
    <property type="entry name" value="REC"/>
    <property type="match status" value="1"/>
</dbReference>
<dbReference type="eggNOG" id="COG2197">
    <property type="taxonomic scope" value="Bacteria"/>
</dbReference>
<accession>A0A1I7KZK2</accession>
<proteinExistence type="predicted"/>
<dbReference type="PRINTS" id="PR00038">
    <property type="entry name" value="HTHLUXR"/>
</dbReference>
<keyword evidence="3" id="KW-0238">DNA-binding</keyword>
<feature type="domain" description="HTH luxR-type" evidence="7">
    <location>
        <begin position="157"/>
        <end position="222"/>
    </location>
</feature>
<gene>
    <name evidence="9" type="ORF">SAMN05421543_1222</name>
</gene>
<dbReference type="InterPro" id="IPR058245">
    <property type="entry name" value="NreC/VraR/RcsB-like_REC"/>
</dbReference>
<keyword evidence="10" id="KW-1185">Reference proteome</keyword>
<dbReference type="SUPFAM" id="SSF46894">
    <property type="entry name" value="C-terminal effector domain of the bipartite response regulators"/>
    <property type="match status" value="1"/>
</dbReference>
<dbReference type="SUPFAM" id="SSF52172">
    <property type="entry name" value="CheY-like"/>
    <property type="match status" value="1"/>
</dbReference>
<dbReference type="GO" id="GO:0006355">
    <property type="term" value="P:regulation of DNA-templated transcription"/>
    <property type="evidence" value="ECO:0007669"/>
    <property type="project" value="InterPro"/>
</dbReference>
<dbReference type="InterPro" id="IPR016032">
    <property type="entry name" value="Sig_transdc_resp-reg_C-effctor"/>
</dbReference>
<reference evidence="10" key="1">
    <citation type="submission" date="2016-10" db="EMBL/GenBank/DDBJ databases">
        <authorList>
            <person name="Varghese N."/>
        </authorList>
    </citation>
    <scope>NUCLEOTIDE SEQUENCE [LARGE SCALE GENOMIC DNA]</scope>
    <source>
        <strain evidence="10">DSM 17980</strain>
    </source>
</reference>
<dbReference type="PANTHER" id="PTHR43214">
    <property type="entry name" value="TWO-COMPONENT RESPONSE REGULATOR"/>
    <property type="match status" value="1"/>
</dbReference>
<dbReference type="CDD" id="cd06170">
    <property type="entry name" value="LuxR_C_like"/>
    <property type="match status" value="1"/>
</dbReference>
<evidence type="ECO:0000313" key="10">
    <source>
        <dbReference type="Proteomes" id="UP000183508"/>
    </source>
</evidence>
<dbReference type="InterPro" id="IPR001789">
    <property type="entry name" value="Sig_transdc_resp-reg_receiver"/>
</dbReference>
<evidence type="ECO:0000256" key="1">
    <source>
        <dbReference type="ARBA" id="ARBA00022553"/>
    </source>
</evidence>
<evidence type="ECO:0000256" key="6">
    <source>
        <dbReference type="SAM" id="MobiDB-lite"/>
    </source>
</evidence>
<dbReference type="Gene3D" id="3.40.50.2300">
    <property type="match status" value="1"/>
</dbReference>
<evidence type="ECO:0000256" key="2">
    <source>
        <dbReference type="ARBA" id="ARBA00023015"/>
    </source>
</evidence>
<name>A0A1I7KZK2_9BACL</name>
<sequence>MSEARTIRLAIVDDHPMVREGLRAFLQLSEDIEVAGEAATGEDAIHLADAVRPDVMLMDLVMPGAMDGVAAIREITQRHSDIRIIALTSFQERDRTLGAIRAGAIGYLQKDVSPEDLVTAIRQAAVGRAVLDPVALDALRGGEPRRESKPAGGGAADPYLRQPLTQREQEVLQALAQGMSNKEIAAALGIAEKTVKVHISHILGKLDVYDRTQAVLAATRLGLVRMD</sequence>
<keyword evidence="2" id="KW-0805">Transcription regulation</keyword>
<dbReference type="Pfam" id="PF00072">
    <property type="entry name" value="Response_reg"/>
    <property type="match status" value="1"/>
</dbReference>
<dbReference type="CDD" id="cd17535">
    <property type="entry name" value="REC_NarL-like"/>
    <property type="match status" value="1"/>
</dbReference>
<organism evidence="9 10">
    <name type="scientific">Alicyclobacillus macrosporangiidus</name>
    <dbReference type="NCBI Taxonomy" id="392015"/>
    <lineage>
        <taxon>Bacteria</taxon>
        <taxon>Bacillati</taxon>
        <taxon>Bacillota</taxon>
        <taxon>Bacilli</taxon>
        <taxon>Bacillales</taxon>
        <taxon>Alicyclobacillaceae</taxon>
        <taxon>Alicyclobacillus</taxon>
    </lineage>
</organism>
<protein>
    <submittedName>
        <fullName evidence="9">Two-component system, NarL family, response regulator LiaR</fullName>
    </submittedName>
</protein>
<evidence type="ECO:0000256" key="4">
    <source>
        <dbReference type="ARBA" id="ARBA00023163"/>
    </source>
</evidence>
<dbReference type="Proteomes" id="UP000183508">
    <property type="component" value="Unassembled WGS sequence"/>
</dbReference>
<dbReference type="GO" id="GO:0000160">
    <property type="term" value="P:phosphorelay signal transduction system"/>
    <property type="evidence" value="ECO:0007669"/>
    <property type="project" value="InterPro"/>
</dbReference>
<evidence type="ECO:0000256" key="3">
    <source>
        <dbReference type="ARBA" id="ARBA00023125"/>
    </source>
</evidence>
<dbReference type="PANTHER" id="PTHR43214:SF43">
    <property type="entry name" value="TWO-COMPONENT RESPONSE REGULATOR"/>
    <property type="match status" value="1"/>
</dbReference>
<evidence type="ECO:0000313" key="9">
    <source>
        <dbReference type="EMBL" id="SFV02932.1"/>
    </source>
</evidence>
<feature type="region of interest" description="Disordered" evidence="6">
    <location>
        <begin position="141"/>
        <end position="160"/>
    </location>
</feature>
<keyword evidence="4" id="KW-0804">Transcription</keyword>
<evidence type="ECO:0000259" key="8">
    <source>
        <dbReference type="PROSITE" id="PS50110"/>
    </source>
</evidence>
<dbReference type="STRING" id="392015.SAMN05421543_1222"/>
<evidence type="ECO:0000256" key="5">
    <source>
        <dbReference type="PROSITE-ProRule" id="PRU00169"/>
    </source>
</evidence>
<keyword evidence="1 5" id="KW-0597">Phosphoprotein</keyword>
<feature type="modified residue" description="4-aspartylphosphate" evidence="5">
    <location>
        <position position="59"/>
    </location>
</feature>
<dbReference type="OrthoDB" id="9779069at2"/>